<keyword evidence="4" id="KW-1185">Reference proteome</keyword>
<gene>
    <name evidence="3" type="ORF">L207DRAFT_566806</name>
</gene>
<name>A0A2J6RN31_HYAVF</name>
<feature type="chain" id="PRO_5014405417" evidence="2">
    <location>
        <begin position="21"/>
        <end position="477"/>
    </location>
</feature>
<evidence type="ECO:0000256" key="2">
    <source>
        <dbReference type="SAM" id="SignalP"/>
    </source>
</evidence>
<evidence type="ECO:0000313" key="3">
    <source>
        <dbReference type="EMBL" id="PMD39935.1"/>
    </source>
</evidence>
<evidence type="ECO:0000256" key="1">
    <source>
        <dbReference type="SAM" id="MobiDB-lite"/>
    </source>
</evidence>
<dbReference type="Proteomes" id="UP000235786">
    <property type="component" value="Unassembled WGS sequence"/>
</dbReference>
<sequence>MFSASTVGLAALLFAYVSQAQTFNCDLEVPPNPLTAEGLATPYKVSGCNQIDFSNQGSFVEAAILDPATGDITIYNPLVINNGMEEGTGFIAPVVPTLPANAVVGIWFGSNALTLTLTGTTQGCVNGDGNSIFGQFAYCNAPAFFSAAQTAIAAGLLTIPPVGTASIATGQACPSTRDFRVVDMDQSDNVDSTYLLINGKVLAQNTAANAAANKNSTVISNGSDNLLINEFIAPTMGCTPFTKPCITSPTGSSPAMALNELQANAFPPAGGPALVPLNDDFAVIDGNAAPTQSLVKTNLYRAGVGQPQAADAANASGTTYCQQYAQSALFIASNEALFSKATSPAPAVANNLFTFLANRFATSFGPVPSLGCATIFNVNVTDLIKQTTVDCIVTAATIDTTPFQQIFDGQIKPGGTSVASSAIATATTAATATGKATKATGATQATTTAANASGTGTSKSHKHFRGLRNRNLWAQVS</sequence>
<dbReference type="OrthoDB" id="3539785at2759"/>
<keyword evidence="2" id="KW-0732">Signal</keyword>
<dbReference type="EMBL" id="KZ613946">
    <property type="protein sequence ID" value="PMD39935.1"/>
    <property type="molecule type" value="Genomic_DNA"/>
</dbReference>
<proteinExistence type="predicted"/>
<evidence type="ECO:0000313" key="4">
    <source>
        <dbReference type="Proteomes" id="UP000235786"/>
    </source>
</evidence>
<dbReference type="AlphaFoldDB" id="A0A2J6RN31"/>
<reference evidence="3 4" key="1">
    <citation type="submission" date="2016-04" db="EMBL/GenBank/DDBJ databases">
        <title>A degradative enzymes factory behind the ericoid mycorrhizal symbiosis.</title>
        <authorList>
            <consortium name="DOE Joint Genome Institute"/>
            <person name="Martino E."/>
            <person name="Morin E."/>
            <person name="Grelet G."/>
            <person name="Kuo A."/>
            <person name="Kohler A."/>
            <person name="Daghino S."/>
            <person name="Barry K."/>
            <person name="Choi C."/>
            <person name="Cichocki N."/>
            <person name="Clum A."/>
            <person name="Copeland A."/>
            <person name="Hainaut M."/>
            <person name="Haridas S."/>
            <person name="Labutti K."/>
            <person name="Lindquist E."/>
            <person name="Lipzen A."/>
            <person name="Khouja H.-R."/>
            <person name="Murat C."/>
            <person name="Ohm R."/>
            <person name="Olson A."/>
            <person name="Spatafora J."/>
            <person name="Veneault-Fourrey C."/>
            <person name="Henrissat B."/>
            <person name="Grigoriev I."/>
            <person name="Martin F."/>
            <person name="Perotto S."/>
        </authorList>
    </citation>
    <scope>NUCLEOTIDE SEQUENCE [LARGE SCALE GENOMIC DNA]</scope>
    <source>
        <strain evidence="3 4">F</strain>
    </source>
</reference>
<protein>
    <submittedName>
        <fullName evidence="3">Uncharacterized protein</fullName>
    </submittedName>
</protein>
<feature type="compositionally biased region" description="Low complexity" evidence="1">
    <location>
        <begin position="434"/>
        <end position="458"/>
    </location>
</feature>
<accession>A0A2J6RN31</accession>
<feature type="region of interest" description="Disordered" evidence="1">
    <location>
        <begin position="434"/>
        <end position="463"/>
    </location>
</feature>
<feature type="signal peptide" evidence="2">
    <location>
        <begin position="1"/>
        <end position="20"/>
    </location>
</feature>
<organism evidence="3 4">
    <name type="scientific">Hyaloscypha variabilis (strain UAMH 11265 / GT02V1 / F)</name>
    <name type="common">Meliniomyces variabilis</name>
    <dbReference type="NCBI Taxonomy" id="1149755"/>
    <lineage>
        <taxon>Eukaryota</taxon>
        <taxon>Fungi</taxon>
        <taxon>Dikarya</taxon>
        <taxon>Ascomycota</taxon>
        <taxon>Pezizomycotina</taxon>
        <taxon>Leotiomycetes</taxon>
        <taxon>Helotiales</taxon>
        <taxon>Hyaloscyphaceae</taxon>
        <taxon>Hyaloscypha</taxon>
        <taxon>Hyaloscypha variabilis</taxon>
    </lineage>
</organism>